<feature type="transmembrane region" description="Helical" evidence="1">
    <location>
        <begin position="124"/>
        <end position="144"/>
    </location>
</feature>
<dbReference type="Proteomes" id="UP000184089">
    <property type="component" value="Unassembled WGS sequence"/>
</dbReference>
<proteinExistence type="predicted"/>
<reference evidence="4" key="2">
    <citation type="submission" date="2016-11" db="EMBL/GenBank/DDBJ databases">
        <authorList>
            <person name="Varghese N."/>
            <person name="Submissions S."/>
        </authorList>
    </citation>
    <scope>NUCLEOTIDE SEQUENCE</scope>
    <source>
        <strain evidence="4">DSM 4029</strain>
    </source>
</reference>
<dbReference type="PANTHER" id="PTHR28008:SF1">
    <property type="entry name" value="DOMAIN PROTEIN, PUTATIVE (AFU_ORTHOLOGUE AFUA_3G10980)-RELATED"/>
    <property type="match status" value="1"/>
</dbReference>
<dbReference type="EMBL" id="WWVX01000004">
    <property type="protein sequence ID" value="MZL69549.1"/>
    <property type="molecule type" value="Genomic_DNA"/>
</dbReference>
<sequence>MSIRRRRALFTALLILYTLFVFSNSLDMGPSSSSKSGAVLALVNGFFESVGLPLQLSEHFVRKAAHFAEYFGLGAVALATLRQYTARWRPHLALPLFYCLVVPLCDESIQLLVPGRSGQISDVWLDFAGALTGLAAAALLLWLWRRRAKSLQN</sequence>
<evidence type="ECO:0000313" key="4">
    <source>
        <dbReference type="EMBL" id="SHF77966.1"/>
    </source>
</evidence>
<comment type="caution">
    <text evidence="4">The sequence shown here is derived from an EMBL/GenBank/DDBJ whole genome shotgun (WGS) entry which is preliminary data.</text>
</comment>
<gene>
    <name evidence="3" type="ORF">GT747_07230</name>
    <name evidence="4" type="ORF">SAMN05444424_0652</name>
</gene>
<keyword evidence="1" id="KW-0812">Transmembrane</keyword>
<evidence type="ECO:0000313" key="6">
    <source>
        <dbReference type="Proteomes" id="UP000474718"/>
    </source>
</evidence>
<name>A0AAQ1MBX7_9FIRM</name>
<dbReference type="InterPro" id="IPR006976">
    <property type="entry name" value="VanZ-like"/>
</dbReference>
<reference evidence="3 6" key="3">
    <citation type="journal article" date="2019" name="Nat. Med.">
        <title>A library of human gut bacterial isolates paired with longitudinal multiomics data enables mechanistic microbiome research.</title>
        <authorList>
            <person name="Poyet M."/>
            <person name="Groussin M."/>
            <person name="Gibbons S.M."/>
            <person name="Avila-Pacheco J."/>
            <person name="Jiang X."/>
            <person name="Kearney S.M."/>
            <person name="Perrotta A.R."/>
            <person name="Berdy B."/>
            <person name="Zhao S."/>
            <person name="Lieberman T.D."/>
            <person name="Swanson P.K."/>
            <person name="Smith M."/>
            <person name="Roesemann S."/>
            <person name="Alexander J.E."/>
            <person name="Rich S.A."/>
            <person name="Livny J."/>
            <person name="Vlamakis H."/>
            <person name="Clish C."/>
            <person name="Bullock K."/>
            <person name="Deik A."/>
            <person name="Scott J."/>
            <person name="Pierce K.A."/>
            <person name="Xavier R.J."/>
            <person name="Alm E.J."/>
        </authorList>
    </citation>
    <scope>NUCLEOTIDE SEQUENCE [LARGE SCALE GENOMIC DNA]</scope>
    <source>
        <strain evidence="3 6">BIOML-A2</strain>
    </source>
</reference>
<evidence type="ECO:0000256" key="1">
    <source>
        <dbReference type="SAM" id="Phobius"/>
    </source>
</evidence>
<organism evidence="4 5">
    <name type="scientific">Bittarella massiliensis</name>
    <name type="common">ex Durand et al. 2017</name>
    <dbReference type="NCBI Taxonomy" id="1720313"/>
    <lineage>
        <taxon>Bacteria</taxon>
        <taxon>Bacillati</taxon>
        <taxon>Bacillota</taxon>
        <taxon>Clostridia</taxon>
        <taxon>Eubacteriales</taxon>
        <taxon>Oscillospiraceae</taxon>
        <taxon>Bittarella (ex Durand et al. 2017)</taxon>
    </lineage>
</organism>
<dbReference type="AlphaFoldDB" id="A0AAQ1MBX7"/>
<dbReference type="PANTHER" id="PTHR28008">
    <property type="entry name" value="DOMAIN PROTEIN, PUTATIVE (AFU_ORTHOLOGUE AFUA_3G10980)-RELATED"/>
    <property type="match status" value="1"/>
</dbReference>
<dbReference type="RefSeq" id="WP_021659874.1">
    <property type="nucleotide sequence ID" value="NZ_FQVY01000001.1"/>
</dbReference>
<dbReference type="EMBL" id="FQVY01000001">
    <property type="protein sequence ID" value="SHF77966.1"/>
    <property type="molecule type" value="Genomic_DNA"/>
</dbReference>
<evidence type="ECO:0000259" key="2">
    <source>
        <dbReference type="Pfam" id="PF04892"/>
    </source>
</evidence>
<keyword evidence="6" id="KW-1185">Reference proteome</keyword>
<dbReference type="NCBIfam" id="NF037970">
    <property type="entry name" value="vanZ_1"/>
    <property type="match status" value="1"/>
</dbReference>
<evidence type="ECO:0000313" key="5">
    <source>
        <dbReference type="Proteomes" id="UP000184089"/>
    </source>
</evidence>
<protein>
    <submittedName>
        <fullName evidence="3">VanZ family protein</fullName>
    </submittedName>
    <submittedName>
        <fullName evidence="4">VanZ like family protein</fullName>
    </submittedName>
</protein>
<keyword evidence="1" id="KW-1133">Transmembrane helix</keyword>
<reference evidence="5" key="1">
    <citation type="submission" date="2016-11" db="EMBL/GenBank/DDBJ databases">
        <authorList>
            <person name="Jaros S."/>
            <person name="Januszkiewicz K."/>
            <person name="Wedrychowicz H."/>
        </authorList>
    </citation>
    <scope>NUCLEOTIDE SEQUENCE [LARGE SCALE GENOMIC DNA]</scope>
    <source>
        <strain evidence="5">DSM 4029</strain>
    </source>
</reference>
<evidence type="ECO:0000313" key="3">
    <source>
        <dbReference type="EMBL" id="MZL69549.1"/>
    </source>
</evidence>
<dbReference type="Pfam" id="PF04892">
    <property type="entry name" value="VanZ"/>
    <property type="match status" value="1"/>
</dbReference>
<accession>A0AAQ1MBX7</accession>
<keyword evidence="1" id="KW-0472">Membrane</keyword>
<feature type="domain" description="VanZ-like" evidence="2">
    <location>
        <begin position="12"/>
        <end position="139"/>
    </location>
</feature>
<dbReference type="Proteomes" id="UP000474718">
    <property type="component" value="Unassembled WGS sequence"/>
</dbReference>